<accession>A0A7G9Y146</accession>
<dbReference type="EMBL" id="MT630662">
    <property type="protein sequence ID" value="QNO41730.1"/>
    <property type="molecule type" value="Genomic_DNA"/>
</dbReference>
<gene>
    <name evidence="2" type="ORF">MMOOEFBC_00006</name>
    <name evidence="3" type="ORF">PJNLLPFB_00007</name>
</gene>
<dbReference type="InterPro" id="IPR039564">
    <property type="entry name" value="Peptidase_C39-like"/>
</dbReference>
<dbReference type="Pfam" id="PF13529">
    <property type="entry name" value="Peptidase_C39_2"/>
    <property type="match status" value="1"/>
</dbReference>
<organism evidence="2">
    <name type="scientific">Candidatus Methanogaster sp. ANME-2c ERB4</name>
    <dbReference type="NCBI Taxonomy" id="2759911"/>
    <lineage>
        <taxon>Archaea</taxon>
        <taxon>Methanobacteriati</taxon>
        <taxon>Methanobacteriota</taxon>
        <taxon>Stenosarchaea group</taxon>
        <taxon>Methanomicrobia</taxon>
        <taxon>Methanosarcinales</taxon>
        <taxon>ANME-2 cluster</taxon>
        <taxon>Candidatus Methanogasteraceae</taxon>
        <taxon>Candidatus Methanogaster</taxon>
    </lineage>
</organism>
<dbReference type="InterPro" id="IPR038765">
    <property type="entry name" value="Papain-like_cys_pep_sf"/>
</dbReference>
<evidence type="ECO:0000313" key="2">
    <source>
        <dbReference type="EMBL" id="QNO41730.1"/>
    </source>
</evidence>
<evidence type="ECO:0000313" key="3">
    <source>
        <dbReference type="EMBL" id="QNO42504.1"/>
    </source>
</evidence>
<feature type="domain" description="Peptidase C39-like" evidence="1">
    <location>
        <begin position="89"/>
        <end position="216"/>
    </location>
</feature>
<name>A0A7G9Y146_9EURY</name>
<dbReference type="SUPFAM" id="SSF54001">
    <property type="entry name" value="Cysteine proteinases"/>
    <property type="match status" value="1"/>
</dbReference>
<protein>
    <recommendedName>
        <fullName evidence="1">Peptidase C39-like domain-containing protein</fullName>
    </recommendedName>
</protein>
<dbReference type="Gene3D" id="3.90.70.10">
    <property type="entry name" value="Cysteine proteinases"/>
    <property type="match status" value="1"/>
</dbReference>
<dbReference type="AlphaFoldDB" id="A0A7G9Y146"/>
<dbReference type="EMBL" id="MT630745">
    <property type="protein sequence ID" value="QNO42504.1"/>
    <property type="molecule type" value="Genomic_DNA"/>
</dbReference>
<evidence type="ECO:0000259" key="1">
    <source>
        <dbReference type="Pfam" id="PF13529"/>
    </source>
</evidence>
<reference evidence="2" key="1">
    <citation type="submission" date="2020-06" db="EMBL/GenBank/DDBJ databases">
        <title>Unique genomic features of the anaerobic methanotrophic archaea.</title>
        <authorList>
            <person name="Chadwick G.L."/>
            <person name="Skennerton C.T."/>
            <person name="Laso-Perez R."/>
            <person name="Leu A.O."/>
            <person name="Speth D.R."/>
            <person name="Yu H."/>
            <person name="Morgan-Lang C."/>
            <person name="Hatzenpichler R."/>
            <person name="Goudeau D."/>
            <person name="Malmstrom R."/>
            <person name="Brazelton W.J."/>
            <person name="Woyke T."/>
            <person name="Hallam S.J."/>
            <person name="Tyson G.W."/>
            <person name="Wegener G."/>
            <person name="Boetius A."/>
            <person name="Orphan V."/>
        </authorList>
    </citation>
    <scope>NUCLEOTIDE SEQUENCE</scope>
</reference>
<sequence length="292" mass="32599">MSFDLFSLFDYYLIEDESGMFDDPTLLGAEFDRPYDAPLDEDQEFELSEGYLDDPHDIGSGEDIGAESVVITGTPDVDGQHWSWQGINKSCAIVAQEGVIESLLGYDIPKTELEQMAYNNGWYDPKSGTPIECVGNILEAYGVPVEQGHDKSLTDIYNALENGEKVIVGLDCNEIWYPARDYYDRPVEYIDTGHAVWITGMDMDKEGNLSVILNDSGTIDGMRKTVSLEDFKNAWDDFGNFAVITNHQLSSTDEGVTDTGMLGGYYNADGTYHYTSDGTDRDVETGKIVRRW</sequence>
<proteinExistence type="predicted"/>